<name>A0A4S2N3V9_9PEZI</name>
<dbReference type="AlphaFoldDB" id="A0A4S2N3V9"/>
<proteinExistence type="predicted"/>
<gene>
    <name evidence="2" type="ORF">EX30DRAFT_338489</name>
</gene>
<dbReference type="InterPro" id="IPR029052">
    <property type="entry name" value="Metallo-depent_PP-like"/>
</dbReference>
<dbReference type="Proteomes" id="UP000298138">
    <property type="component" value="Unassembled WGS sequence"/>
</dbReference>
<evidence type="ECO:0000259" key="1">
    <source>
        <dbReference type="Pfam" id="PF00149"/>
    </source>
</evidence>
<dbReference type="InParanoid" id="A0A4S2N3V9"/>
<dbReference type="OrthoDB" id="550558at2759"/>
<dbReference type="GO" id="GO:0016787">
    <property type="term" value="F:hydrolase activity"/>
    <property type="evidence" value="ECO:0007669"/>
    <property type="project" value="InterPro"/>
</dbReference>
<dbReference type="SUPFAM" id="SSF56300">
    <property type="entry name" value="Metallo-dependent phosphatases"/>
    <property type="match status" value="1"/>
</dbReference>
<organism evidence="2 3">
    <name type="scientific">Ascodesmis nigricans</name>
    <dbReference type="NCBI Taxonomy" id="341454"/>
    <lineage>
        <taxon>Eukaryota</taxon>
        <taxon>Fungi</taxon>
        <taxon>Dikarya</taxon>
        <taxon>Ascomycota</taxon>
        <taxon>Pezizomycotina</taxon>
        <taxon>Pezizomycetes</taxon>
        <taxon>Pezizales</taxon>
        <taxon>Ascodesmidaceae</taxon>
        <taxon>Ascodesmis</taxon>
    </lineage>
</organism>
<dbReference type="Gene3D" id="3.60.21.10">
    <property type="match status" value="1"/>
</dbReference>
<keyword evidence="3" id="KW-1185">Reference proteome</keyword>
<dbReference type="PANTHER" id="PTHR37844:SF2">
    <property type="entry name" value="SER_THR PROTEIN PHOSPHATASE SUPERFAMILY (AFU_ORTHOLOGUE AFUA_1G14840)"/>
    <property type="match status" value="1"/>
</dbReference>
<dbReference type="InterPro" id="IPR004843">
    <property type="entry name" value="Calcineurin-like_PHP"/>
</dbReference>
<dbReference type="EMBL" id="ML220113">
    <property type="protein sequence ID" value="TGZ83890.1"/>
    <property type="molecule type" value="Genomic_DNA"/>
</dbReference>
<reference evidence="2 3" key="1">
    <citation type="submission" date="2019-04" db="EMBL/GenBank/DDBJ databases">
        <title>Comparative genomics and transcriptomics to analyze fruiting body development in filamentous ascomycetes.</title>
        <authorList>
            <consortium name="DOE Joint Genome Institute"/>
            <person name="Lutkenhaus R."/>
            <person name="Traeger S."/>
            <person name="Breuer J."/>
            <person name="Kuo A."/>
            <person name="Lipzen A."/>
            <person name="Pangilinan J."/>
            <person name="Dilworth D."/>
            <person name="Sandor L."/>
            <person name="Poggeler S."/>
            <person name="Barry K."/>
            <person name="Grigoriev I.V."/>
            <person name="Nowrousian M."/>
        </authorList>
    </citation>
    <scope>NUCLEOTIDE SEQUENCE [LARGE SCALE GENOMIC DNA]</scope>
    <source>
        <strain evidence="2 3">CBS 389.68</strain>
    </source>
</reference>
<evidence type="ECO:0000313" key="3">
    <source>
        <dbReference type="Proteomes" id="UP000298138"/>
    </source>
</evidence>
<dbReference type="Pfam" id="PF00149">
    <property type="entry name" value="Metallophos"/>
    <property type="match status" value="1"/>
</dbReference>
<protein>
    <recommendedName>
        <fullName evidence="1">Calcineurin-like phosphoesterase domain-containing protein</fullName>
    </recommendedName>
</protein>
<dbReference type="PANTHER" id="PTHR37844">
    <property type="entry name" value="SER/THR PROTEIN PHOSPHATASE SUPERFAMILY (AFU_ORTHOLOGUE AFUA_1G14840)"/>
    <property type="match status" value="1"/>
</dbReference>
<sequence length="303" mass="35242">MQLQILSDLHLETTPSCRYIFPFPATAPSLALLGDIGNTRDPEYFEFLETQLWRFERVFLVLGNHEPYKSSWEAARRVVGEFEEKWNGIREKESGDGGKQRGELVFLNRRRWDWGGREKEERVTILGCTLFSKIKMAEMQNIRDVLKDFKQIKDWTVEGHLSAFEKDAEWIRNTVEEISLEDEKLGRKRKIILLTHHAPTQLEGAHDPRHKHSPIKVESAFATELKSETWWKRDGESGLRLVAFGHTHWNCDFVDEETGVRMVANQKGYLWSQIRDGGLSFDAGKVVDVKDDGWKPRNNKNQC</sequence>
<accession>A0A4S2N3V9</accession>
<evidence type="ECO:0000313" key="2">
    <source>
        <dbReference type="EMBL" id="TGZ83890.1"/>
    </source>
</evidence>
<feature type="domain" description="Calcineurin-like phosphoesterase" evidence="1">
    <location>
        <begin position="31"/>
        <end position="249"/>
    </location>
</feature>